<evidence type="ECO:0000259" key="7">
    <source>
        <dbReference type="PROSITE" id="PS51900"/>
    </source>
</evidence>
<dbReference type="InterPro" id="IPR004107">
    <property type="entry name" value="Integrase_SAM-like_N"/>
</dbReference>
<dbReference type="InterPro" id="IPR050090">
    <property type="entry name" value="Tyrosine_recombinase_XerCD"/>
</dbReference>
<evidence type="ECO:0000256" key="4">
    <source>
        <dbReference type="ARBA" id="ARBA00023172"/>
    </source>
</evidence>
<protein>
    <submittedName>
        <fullName evidence="8">Tyrosine-type recombinase/integrase</fullName>
    </submittedName>
</protein>
<dbReference type="Gene3D" id="1.10.150.130">
    <property type="match status" value="1"/>
</dbReference>
<dbReference type="Pfam" id="PF00589">
    <property type="entry name" value="Phage_integrase"/>
    <property type="match status" value="1"/>
</dbReference>
<evidence type="ECO:0000256" key="2">
    <source>
        <dbReference type="ARBA" id="ARBA00022908"/>
    </source>
</evidence>
<feature type="domain" description="Core-binding (CB)" evidence="7">
    <location>
        <begin position="11"/>
        <end position="87"/>
    </location>
</feature>
<gene>
    <name evidence="8" type="ORF">KME25_29910</name>
</gene>
<evidence type="ECO:0000256" key="3">
    <source>
        <dbReference type="ARBA" id="ARBA00023125"/>
    </source>
</evidence>
<dbReference type="GO" id="GO:0015074">
    <property type="term" value="P:DNA integration"/>
    <property type="evidence" value="ECO:0007669"/>
    <property type="project" value="UniProtKB-KW"/>
</dbReference>
<dbReference type="GO" id="GO:0006310">
    <property type="term" value="P:DNA recombination"/>
    <property type="evidence" value="ECO:0007669"/>
    <property type="project" value="UniProtKB-KW"/>
</dbReference>
<dbReference type="InterPro" id="IPR044068">
    <property type="entry name" value="CB"/>
</dbReference>
<evidence type="ECO:0000256" key="1">
    <source>
        <dbReference type="ARBA" id="ARBA00008857"/>
    </source>
</evidence>
<feature type="domain" description="Tyr recombinase" evidence="6">
    <location>
        <begin position="108"/>
        <end position="285"/>
    </location>
</feature>
<proteinExistence type="inferred from homology"/>
<dbReference type="InterPro" id="IPR010998">
    <property type="entry name" value="Integrase_recombinase_N"/>
</dbReference>
<keyword evidence="4" id="KW-0233">DNA recombination</keyword>
<keyword evidence="2" id="KW-0229">DNA integration</keyword>
<organism evidence="8 9">
    <name type="scientific">Symplocastrum torsivum CPER-KK1</name>
    <dbReference type="NCBI Taxonomy" id="450513"/>
    <lineage>
        <taxon>Bacteria</taxon>
        <taxon>Bacillati</taxon>
        <taxon>Cyanobacteriota</taxon>
        <taxon>Cyanophyceae</taxon>
        <taxon>Oscillatoriophycideae</taxon>
        <taxon>Oscillatoriales</taxon>
        <taxon>Microcoleaceae</taxon>
        <taxon>Symplocastrum</taxon>
    </lineage>
</organism>
<dbReference type="AlphaFoldDB" id="A0A951PSN2"/>
<dbReference type="EMBL" id="JAHHIF010000066">
    <property type="protein sequence ID" value="MBW4548614.1"/>
    <property type="molecule type" value="Genomic_DNA"/>
</dbReference>
<dbReference type="SUPFAM" id="SSF56349">
    <property type="entry name" value="DNA breaking-rejoining enzymes"/>
    <property type="match status" value="1"/>
</dbReference>
<evidence type="ECO:0000313" key="8">
    <source>
        <dbReference type="EMBL" id="MBW4548614.1"/>
    </source>
</evidence>
<evidence type="ECO:0000313" key="9">
    <source>
        <dbReference type="Proteomes" id="UP000753908"/>
    </source>
</evidence>
<dbReference type="InterPro" id="IPR013762">
    <property type="entry name" value="Integrase-like_cat_sf"/>
</dbReference>
<reference evidence="8" key="1">
    <citation type="submission" date="2021-05" db="EMBL/GenBank/DDBJ databases">
        <authorList>
            <person name="Pietrasiak N."/>
            <person name="Ward R."/>
            <person name="Stajich J.E."/>
            <person name="Kurbessoian T."/>
        </authorList>
    </citation>
    <scope>NUCLEOTIDE SEQUENCE</scope>
    <source>
        <strain evidence="8">CPER-KK1</strain>
    </source>
</reference>
<dbReference type="InterPro" id="IPR011010">
    <property type="entry name" value="DNA_brk_join_enz"/>
</dbReference>
<reference evidence="8" key="2">
    <citation type="journal article" date="2022" name="Microbiol. Resour. Announc.">
        <title>Metagenome Sequencing to Explore Phylogenomics of Terrestrial Cyanobacteria.</title>
        <authorList>
            <person name="Ward R.D."/>
            <person name="Stajich J.E."/>
            <person name="Johansen J.R."/>
            <person name="Huntemann M."/>
            <person name="Clum A."/>
            <person name="Foster B."/>
            <person name="Foster B."/>
            <person name="Roux S."/>
            <person name="Palaniappan K."/>
            <person name="Varghese N."/>
            <person name="Mukherjee S."/>
            <person name="Reddy T.B.K."/>
            <person name="Daum C."/>
            <person name="Copeland A."/>
            <person name="Chen I.A."/>
            <person name="Ivanova N.N."/>
            <person name="Kyrpides N.C."/>
            <person name="Shapiro N."/>
            <person name="Eloe-Fadrosh E.A."/>
            <person name="Pietrasiak N."/>
        </authorList>
    </citation>
    <scope>NUCLEOTIDE SEQUENCE</scope>
    <source>
        <strain evidence="8">CPER-KK1</strain>
    </source>
</reference>
<evidence type="ECO:0000259" key="6">
    <source>
        <dbReference type="PROSITE" id="PS51898"/>
    </source>
</evidence>
<dbReference type="InterPro" id="IPR002104">
    <property type="entry name" value="Integrase_catalytic"/>
</dbReference>
<dbReference type="PANTHER" id="PTHR30349:SF64">
    <property type="entry name" value="PROPHAGE INTEGRASE INTD-RELATED"/>
    <property type="match status" value="1"/>
</dbReference>
<keyword evidence="3 5" id="KW-0238">DNA-binding</keyword>
<dbReference type="Pfam" id="PF13495">
    <property type="entry name" value="Phage_int_SAM_4"/>
    <property type="match status" value="1"/>
</dbReference>
<name>A0A951PSN2_9CYAN</name>
<comment type="caution">
    <text evidence="8">The sequence shown here is derived from an EMBL/GenBank/DDBJ whole genome shotgun (WGS) entry which is preliminary data.</text>
</comment>
<sequence>MNQVATQTAVTATEQLLNLWLHGKSLSTTEYYRLYARRFIDFVGKPLHLVTLAEVQGFAASLEEQGKAKSTQRTIMAAVRSLISFGNKSEVLPRNVGALVELPEAPDTLNERLLTELEVQTMIALESHPRNRAILRLLYLGGLRASELCQLTWKNLQLRGNSGQVTVLGKGLKTRSILLPASLWVELMQMRGDAGDKEPVFRSRKGSHSGHLTRERVHQIVKAAAKRAGIKGKVSPHWLRHAHATHALERGAKIHLVAETLGHSSVAITSRYLHARPEDSSSLYLPG</sequence>
<dbReference type="GO" id="GO:0003677">
    <property type="term" value="F:DNA binding"/>
    <property type="evidence" value="ECO:0007669"/>
    <property type="project" value="UniProtKB-UniRule"/>
</dbReference>
<accession>A0A951PSN2</accession>
<dbReference type="Gene3D" id="1.10.443.10">
    <property type="entry name" value="Intergrase catalytic core"/>
    <property type="match status" value="1"/>
</dbReference>
<dbReference type="Proteomes" id="UP000753908">
    <property type="component" value="Unassembled WGS sequence"/>
</dbReference>
<comment type="similarity">
    <text evidence="1">Belongs to the 'phage' integrase family.</text>
</comment>
<dbReference type="PROSITE" id="PS51898">
    <property type="entry name" value="TYR_RECOMBINASE"/>
    <property type="match status" value="1"/>
</dbReference>
<evidence type="ECO:0000256" key="5">
    <source>
        <dbReference type="PROSITE-ProRule" id="PRU01248"/>
    </source>
</evidence>
<dbReference type="PROSITE" id="PS51900">
    <property type="entry name" value="CB"/>
    <property type="match status" value="1"/>
</dbReference>
<dbReference type="PANTHER" id="PTHR30349">
    <property type="entry name" value="PHAGE INTEGRASE-RELATED"/>
    <property type="match status" value="1"/>
</dbReference>